<dbReference type="PROSITE" id="PS00012">
    <property type="entry name" value="PHOSPHOPANTETHEINE"/>
    <property type="match status" value="1"/>
</dbReference>
<evidence type="ECO:0000256" key="9">
    <source>
        <dbReference type="ARBA" id="ARBA00023268"/>
    </source>
</evidence>
<keyword evidence="6" id="KW-0521">NADP</keyword>
<dbReference type="SUPFAM" id="SSF52151">
    <property type="entry name" value="FabD/lysophospholipase-like"/>
    <property type="match status" value="1"/>
</dbReference>
<keyword evidence="2" id="KW-0596">Phosphopantetheine</keyword>
<dbReference type="Proteomes" id="UP001501442">
    <property type="component" value="Unassembled WGS sequence"/>
</dbReference>
<evidence type="ECO:0000256" key="30">
    <source>
        <dbReference type="ARBA" id="ARBA00047953"/>
    </source>
</evidence>
<dbReference type="SUPFAM" id="SSF53474">
    <property type="entry name" value="alpha/beta-Hydrolases"/>
    <property type="match status" value="1"/>
</dbReference>
<comment type="caution">
    <text evidence="55">The sequence shown here is derived from an EMBL/GenBank/DDBJ whole genome shotgun (WGS) entry which is preliminary data.</text>
</comment>
<dbReference type="PROSITE" id="PS52019">
    <property type="entry name" value="PKS_MFAS_DH"/>
    <property type="match status" value="1"/>
</dbReference>
<dbReference type="SUPFAM" id="SSF53901">
    <property type="entry name" value="Thiolase-like"/>
    <property type="match status" value="1"/>
</dbReference>
<dbReference type="InterPro" id="IPR013968">
    <property type="entry name" value="PKS_KR"/>
</dbReference>
<comment type="catalytic activity">
    <reaction evidence="49">
        <text>(2E)-decenoyl-[ACP] + NADPH + H(+) = decanoyl-[ACP] + NADP(+)</text>
        <dbReference type="Rhea" id="RHEA:41864"/>
        <dbReference type="Rhea" id="RHEA-COMP:9639"/>
        <dbReference type="Rhea" id="RHEA-COMP:9640"/>
        <dbReference type="ChEBI" id="CHEBI:15378"/>
        <dbReference type="ChEBI" id="CHEBI:57783"/>
        <dbReference type="ChEBI" id="CHEBI:58349"/>
        <dbReference type="ChEBI" id="CHEBI:78467"/>
        <dbReference type="ChEBI" id="CHEBI:78468"/>
    </reaction>
    <physiologicalReaction direction="left-to-right" evidence="49">
        <dbReference type="Rhea" id="RHEA:41865"/>
    </physiologicalReaction>
</comment>
<comment type="catalytic activity">
    <reaction evidence="25">
        <text>tetradecanoyl-[ACP] + malonyl-[ACP] + H(+) = 3-oxohexadecanoyl-[ACP] + holo-[ACP] + CO2</text>
        <dbReference type="Rhea" id="RHEA:41900"/>
        <dbReference type="Rhea" id="RHEA-COMP:9623"/>
        <dbReference type="Rhea" id="RHEA-COMP:9648"/>
        <dbReference type="Rhea" id="RHEA-COMP:9649"/>
        <dbReference type="Rhea" id="RHEA-COMP:9685"/>
        <dbReference type="ChEBI" id="CHEBI:15378"/>
        <dbReference type="ChEBI" id="CHEBI:16526"/>
        <dbReference type="ChEBI" id="CHEBI:64479"/>
        <dbReference type="ChEBI" id="CHEBI:78449"/>
        <dbReference type="ChEBI" id="CHEBI:78477"/>
        <dbReference type="ChEBI" id="CHEBI:78478"/>
    </reaction>
    <physiologicalReaction direction="left-to-right" evidence="25">
        <dbReference type="Rhea" id="RHEA:41901"/>
    </physiologicalReaction>
</comment>
<evidence type="ECO:0000256" key="34">
    <source>
        <dbReference type="ARBA" id="ARBA00048289"/>
    </source>
</evidence>
<evidence type="ECO:0000256" key="49">
    <source>
        <dbReference type="ARBA" id="ARBA00049521"/>
    </source>
</evidence>
<dbReference type="InterPro" id="IPR029058">
    <property type="entry name" value="AB_hydrolase_fold"/>
</dbReference>
<keyword evidence="3" id="KW-0597">Phosphoprotein</keyword>
<dbReference type="EMBL" id="BAABHK010000003">
    <property type="protein sequence ID" value="GAA4624848.1"/>
    <property type="molecule type" value="Genomic_DNA"/>
</dbReference>
<dbReference type="InterPro" id="IPR014030">
    <property type="entry name" value="Ketoacyl_synth_N"/>
</dbReference>
<dbReference type="InterPro" id="IPR020841">
    <property type="entry name" value="PKS_Beta-ketoAc_synthase_dom"/>
</dbReference>
<evidence type="ECO:0000256" key="8">
    <source>
        <dbReference type="ARBA" id="ARBA00023239"/>
    </source>
</evidence>
<comment type="catalytic activity">
    <reaction evidence="30">
        <text>3-oxobutanoyl-[ACP] + NADPH + H(+) = (3R)-hydroxybutanoyl-[ACP] + NADP(+)</text>
        <dbReference type="Rhea" id="RHEA:41804"/>
        <dbReference type="Rhea" id="RHEA-COMP:9625"/>
        <dbReference type="Rhea" id="RHEA-COMP:9626"/>
        <dbReference type="ChEBI" id="CHEBI:15378"/>
        <dbReference type="ChEBI" id="CHEBI:57783"/>
        <dbReference type="ChEBI" id="CHEBI:58349"/>
        <dbReference type="ChEBI" id="CHEBI:78450"/>
        <dbReference type="ChEBI" id="CHEBI:78451"/>
    </reaction>
    <physiologicalReaction direction="left-to-right" evidence="30">
        <dbReference type="Rhea" id="RHEA:41805"/>
    </physiologicalReaction>
</comment>
<comment type="catalytic activity">
    <reaction evidence="16">
        <text>(3R)-hydroxytetradecanoyl-[ACP] = (2E)-tetradecenoyl-[ACP] + H2O</text>
        <dbReference type="Rhea" id="RHEA:41892"/>
        <dbReference type="Rhea" id="RHEA-COMP:9646"/>
        <dbReference type="Rhea" id="RHEA-COMP:9647"/>
        <dbReference type="ChEBI" id="CHEBI:15377"/>
        <dbReference type="ChEBI" id="CHEBI:78474"/>
        <dbReference type="ChEBI" id="CHEBI:78475"/>
    </reaction>
    <physiologicalReaction direction="left-to-right" evidence="16">
        <dbReference type="Rhea" id="RHEA:41893"/>
    </physiologicalReaction>
</comment>
<keyword evidence="7" id="KW-0663">Pyridoxal phosphate</keyword>
<name>A0ABP8U810_9ACTN</name>
<comment type="catalytic activity">
    <reaction evidence="37">
        <text>3-oxohexanoyl-[ACP] + NADPH + H(+) = (3R)-hydroxyhexanoyl-[ACP] + NADP(+)</text>
        <dbReference type="Rhea" id="RHEA:41824"/>
        <dbReference type="Rhea" id="RHEA-COMP:9629"/>
        <dbReference type="Rhea" id="RHEA-COMP:9630"/>
        <dbReference type="ChEBI" id="CHEBI:15378"/>
        <dbReference type="ChEBI" id="CHEBI:57783"/>
        <dbReference type="ChEBI" id="CHEBI:58349"/>
        <dbReference type="ChEBI" id="CHEBI:78456"/>
        <dbReference type="ChEBI" id="CHEBI:78457"/>
    </reaction>
    <physiologicalReaction direction="left-to-right" evidence="37">
        <dbReference type="Rhea" id="RHEA:41825"/>
    </physiologicalReaction>
</comment>
<reference evidence="56" key="1">
    <citation type="journal article" date="2019" name="Int. J. Syst. Evol. Microbiol.">
        <title>The Global Catalogue of Microorganisms (GCM) 10K type strain sequencing project: providing services to taxonomists for standard genome sequencing and annotation.</title>
        <authorList>
            <consortium name="The Broad Institute Genomics Platform"/>
            <consortium name="The Broad Institute Genome Sequencing Center for Infectious Disease"/>
            <person name="Wu L."/>
            <person name="Ma J."/>
        </authorList>
    </citation>
    <scope>NUCLEOTIDE SEQUENCE [LARGE SCALE GENOMIC DNA]</scope>
    <source>
        <strain evidence="56">JCM 17939</strain>
    </source>
</reference>
<evidence type="ECO:0000256" key="42">
    <source>
        <dbReference type="ARBA" id="ARBA00049019"/>
    </source>
</evidence>
<dbReference type="InterPro" id="IPR011032">
    <property type="entry name" value="GroES-like_sf"/>
</dbReference>
<comment type="function">
    <text evidence="20">Fatty acid synthetase is a multifunctional enzyme that catalyzes the de novo biosynthesis of long-chain saturated fatty acids starting from acetyl-CoA and malonyl-CoA in the presence of NADPH. This multifunctional protein contains 7 catalytic activities and a site for the binding of the prosthetic group 4'-phosphopantetheine of the acyl carrier protein ([ACP]) domain.</text>
</comment>
<comment type="catalytic activity">
    <reaction evidence="12">
        <text>(3R)-hydroxydodecanoyl-[ACP] = (2E)-dodecenoyl-[ACP] + H2O</text>
        <dbReference type="Rhea" id="RHEA:41876"/>
        <dbReference type="Rhea" id="RHEA-COMP:9642"/>
        <dbReference type="Rhea" id="RHEA-COMP:9643"/>
        <dbReference type="ChEBI" id="CHEBI:15377"/>
        <dbReference type="ChEBI" id="CHEBI:78470"/>
        <dbReference type="ChEBI" id="CHEBI:78472"/>
    </reaction>
    <physiologicalReaction direction="left-to-right" evidence="12">
        <dbReference type="Rhea" id="RHEA:41877"/>
    </physiologicalReaction>
</comment>
<dbReference type="Pfam" id="PF08659">
    <property type="entry name" value="KR"/>
    <property type="match status" value="1"/>
</dbReference>
<evidence type="ECO:0000256" key="12">
    <source>
        <dbReference type="ARBA" id="ARBA00023351"/>
    </source>
</evidence>
<keyword evidence="9" id="KW-0511">Multifunctional enzyme</keyword>
<evidence type="ECO:0000256" key="20">
    <source>
        <dbReference type="ARBA" id="ARBA00023442"/>
    </source>
</evidence>
<dbReference type="Gene3D" id="1.10.1200.10">
    <property type="entry name" value="ACP-like"/>
    <property type="match status" value="1"/>
</dbReference>
<dbReference type="InterPro" id="IPR020802">
    <property type="entry name" value="TesA-like"/>
</dbReference>
<dbReference type="Gene3D" id="3.40.366.10">
    <property type="entry name" value="Malonyl-Coenzyme A Acyl Carrier Protein, domain 2"/>
    <property type="match status" value="1"/>
</dbReference>
<comment type="catalytic activity">
    <reaction evidence="50">
        <text>octanoyl-[ACP] + malonyl-[ACP] + H(+) = 3-oxodecanoyl-[ACP] + holo-[ACP] + CO2</text>
        <dbReference type="Rhea" id="RHEA:41852"/>
        <dbReference type="Rhea" id="RHEA-COMP:9623"/>
        <dbReference type="Rhea" id="RHEA-COMP:9636"/>
        <dbReference type="Rhea" id="RHEA-COMP:9637"/>
        <dbReference type="Rhea" id="RHEA-COMP:9685"/>
        <dbReference type="ChEBI" id="CHEBI:15378"/>
        <dbReference type="ChEBI" id="CHEBI:16526"/>
        <dbReference type="ChEBI" id="CHEBI:64479"/>
        <dbReference type="ChEBI" id="CHEBI:78449"/>
        <dbReference type="ChEBI" id="CHEBI:78463"/>
        <dbReference type="ChEBI" id="CHEBI:78464"/>
    </reaction>
    <physiologicalReaction direction="left-to-right" evidence="50">
        <dbReference type="Rhea" id="RHEA:41853"/>
    </physiologicalReaction>
</comment>
<comment type="catalytic activity">
    <reaction evidence="26">
        <text>(2E)-butenoyl-[ACP] + NADPH + H(+) = butanoyl-[ACP] + NADP(+)</text>
        <dbReference type="Rhea" id="RHEA:41812"/>
        <dbReference type="Rhea" id="RHEA-COMP:9627"/>
        <dbReference type="Rhea" id="RHEA-COMP:9628"/>
        <dbReference type="ChEBI" id="CHEBI:15378"/>
        <dbReference type="ChEBI" id="CHEBI:57783"/>
        <dbReference type="ChEBI" id="CHEBI:58349"/>
        <dbReference type="ChEBI" id="CHEBI:78453"/>
        <dbReference type="ChEBI" id="CHEBI:78454"/>
    </reaction>
    <physiologicalReaction direction="left-to-right" evidence="26">
        <dbReference type="Rhea" id="RHEA:41813"/>
    </physiologicalReaction>
</comment>
<evidence type="ECO:0000256" key="3">
    <source>
        <dbReference type="ARBA" id="ARBA00022553"/>
    </source>
</evidence>
<dbReference type="Pfam" id="PF14765">
    <property type="entry name" value="PS-DH"/>
    <property type="match status" value="1"/>
</dbReference>
<dbReference type="SUPFAM" id="SSF55048">
    <property type="entry name" value="Probable ACP-binding domain of malonyl-CoA ACP transacylase"/>
    <property type="match status" value="1"/>
</dbReference>
<comment type="pathway">
    <text evidence="1">Lipid metabolism.</text>
</comment>
<evidence type="ECO:0000256" key="44">
    <source>
        <dbReference type="ARBA" id="ARBA00049171"/>
    </source>
</evidence>
<dbReference type="Pfam" id="PF21089">
    <property type="entry name" value="PKS_DH_N"/>
    <property type="match status" value="1"/>
</dbReference>
<evidence type="ECO:0000313" key="56">
    <source>
        <dbReference type="Proteomes" id="UP001501442"/>
    </source>
</evidence>
<dbReference type="InterPro" id="IPR001031">
    <property type="entry name" value="Thioesterase"/>
</dbReference>
<dbReference type="InterPro" id="IPR016039">
    <property type="entry name" value="Thiolase-like"/>
</dbReference>
<comment type="catalytic activity">
    <reaction evidence="19">
        <text>(3R)-hydroxybutanoyl-[ACP] = (2E)-butenoyl-[ACP] + H2O</text>
        <dbReference type="Rhea" id="RHEA:41808"/>
        <dbReference type="Rhea" id="RHEA-COMP:9626"/>
        <dbReference type="Rhea" id="RHEA-COMP:9627"/>
        <dbReference type="ChEBI" id="CHEBI:15377"/>
        <dbReference type="ChEBI" id="CHEBI:78451"/>
        <dbReference type="ChEBI" id="CHEBI:78453"/>
    </reaction>
    <physiologicalReaction direction="left-to-right" evidence="19">
        <dbReference type="Rhea" id="RHEA:41809"/>
    </physiologicalReaction>
</comment>
<dbReference type="PANTHER" id="PTHR43775">
    <property type="entry name" value="FATTY ACID SYNTHASE"/>
    <property type="match status" value="1"/>
</dbReference>
<keyword evidence="5" id="KW-0702">S-nitrosylation</keyword>
<evidence type="ECO:0000256" key="35">
    <source>
        <dbReference type="ARBA" id="ARBA00048420"/>
    </source>
</evidence>
<feature type="active site" description="Proton donor; for dehydratase activity" evidence="51">
    <location>
        <position position="1099"/>
    </location>
</feature>
<dbReference type="Pfam" id="PF16197">
    <property type="entry name" value="KAsynt_C_assoc"/>
    <property type="match status" value="1"/>
</dbReference>
<evidence type="ECO:0000256" key="48">
    <source>
        <dbReference type="ARBA" id="ARBA00049449"/>
    </source>
</evidence>
<dbReference type="InterPro" id="IPR042104">
    <property type="entry name" value="PKS_dehydratase_sf"/>
</dbReference>
<dbReference type="CDD" id="cd05195">
    <property type="entry name" value="enoyl_red"/>
    <property type="match status" value="1"/>
</dbReference>
<dbReference type="InterPro" id="IPR050091">
    <property type="entry name" value="PKS_NRPS_Biosynth_Enz"/>
</dbReference>
<comment type="catalytic activity">
    <reaction evidence="46">
        <text>3-oxohexadecanoyl-[ACP] + NADPH + H(+) = (3R)-hydroxyhexadecanoyl-[ACP] + NADP(+)</text>
        <dbReference type="Rhea" id="RHEA:41904"/>
        <dbReference type="Rhea" id="RHEA-COMP:9649"/>
        <dbReference type="Rhea" id="RHEA-COMP:9650"/>
        <dbReference type="ChEBI" id="CHEBI:15378"/>
        <dbReference type="ChEBI" id="CHEBI:57783"/>
        <dbReference type="ChEBI" id="CHEBI:58349"/>
        <dbReference type="ChEBI" id="CHEBI:78478"/>
        <dbReference type="ChEBI" id="CHEBI:78480"/>
    </reaction>
    <physiologicalReaction direction="left-to-right" evidence="46">
        <dbReference type="Rhea" id="RHEA:41905"/>
    </physiologicalReaction>
</comment>
<evidence type="ECO:0000256" key="50">
    <source>
        <dbReference type="ARBA" id="ARBA00049533"/>
    </source>
</evidence>
<comment type="catalytic activity">
    <reaction evidence="34">
        <text>tetradecanoyl-[ACP] + H2O = tetradecanoate + holo-[ACP] + H(+)</text>
        <dbReference type="Rhea" id="RHEA:30123"/>
        <dbReference type="Rhea" id="RHEA-COMP:9648"/>
        <dbReference type="Rhea" id="RHEA-COMP:9685"/>
        <dbReference type="ChEBI" id="CHEBI:15377"/>
        <dbReference type="ChEBI" id="CHEBI:15378"/>
        <dbReference type="ChEBI" id="CHEBI:30807"/>
        <dbReference type="ChEBI" id="CHEBI:64479"/>
        <dbReference type="ChEBI" id="CHEBI:78477"/>
        <dbReference type="EC" id="3.1.2.14"/>
    </reaction>
    <physiologicalReaction direction="left-to-right" evidence="34">
        <dbReference type="Rhea" id="RHEA:30124"/>
    </physiologicalReaction>
</comment>
<dbReference type="SMART" id="SM00826">
    <property type="entry name" value="PKS_DH"/>
    <property type="match status" value="1"/>
</dbReference>
<comment type="catalytic activity">
    <reaction evidence="29">
        <text>(2E)-hexenoyl-[ACP] + NADPH + H(+) = hexanoyl-[ACP] + NADP(+)</text>
        <dbReference type="Rhea" id="RHEA:41832"/>
        <dbReference type="Rhea" id="RHEA-COMP:9631"/>
        <dbReference type="Rhea" id="RHEA-COMP:9632"/>
        <dbReference type="ChEBI" id="CHEBI:15378"/>
        <dbReference type="ChEBI" id="CHEBI:57783"/>
        <dbReference type="ChEBI" id="CHEBI:58349"/>
        <dbReference type="ChEBI" id="CHEBI:78458"/>
        <dbReference type="ChEBI" id="CHEBI:78459"/>
    </reaction>
    <physiologicalReaction direction="left-to-right" evidence="29">
        <dbReference type="Rhea" id="RHEA:41833"/>
    </physiologicalReaction>
</comment>
<evidence type="ECO:0000256" key="25">
    <source>
        <dbReference type="ARBA" id="ARBA00047451"/>
    </source>
</evidence>
<dbReference type="SUPFAM" id="SSF47336">
    <property type="entry name" value="ACP-like"/>
    <property type="match status" value="1"/>
</dbReference>
<dbReference type="InterPro" id="IPR049900">
    <property type="entry name" value="PKS_mFAS_DH"/>
</dbReference>
<evidence type="ECO:0000259" key="52">
    <source>
        <dbReference type="PROSITE" id="PS50075"/>
    </source>
</evidence>
<comment type="catalytic activity">
    <reaction evidence="44">
        <text>(2E)-tetradecenoyl-[ACP] + NADPH + H(+) = tetradecanoyl-[ACP] + NADP(+)</text>
        <dbReference type="Rhea" id="RHEA:41896"/>
        <dbReference type="Rhea" id="RHEA-COMP:9647"/>
        <dbReference type="Rhea" id="RHEA-COMP:9648"/>
        <dbReference type="ChEBI" id="CHEBI:15378"/>
        <dbReference type="ChEBI" id="CHEBI:57783"/>
        <dbReference type="ChEBI" id="CHEBI:58349"/>
        <dbReference type="ChEBI" id="CHEBI:78475"/>
        <dbReference type="ChEBI" id="CHEBI:78477"/>
    </reaction>
    <physiologicalReaction direction="left-to-right" evidence="44">
        <dbReference type="Rhea" id="RHEA:41897"/>
    </physiologicalReaction>
</comment>
<evidence type="ECO:0000256" key="17">
    <source>
        <dbReference type="ARBA" id="ARBA00023399"/>
    </source>
</evidence>
<comment type="catalytic activity">
    <reaction evidence="11">
        <text>(3R)-hydroxyoctanoyl-[ACP] = (2E)-octenoyl-[ACP] + H2O</text>
        <dbReference type="Rhea" id="RHEA:41844"/>
        <dbReference type="Rhea" id="RHEA-COMP:9634"/>
        <dbReference type="Rhea" id="RHEA-COMP:9635"/>
        <dbReference type="ChEBI" id="CHEBI:15377"/>
        <dbReference type="ChEBI" id="CHEBI:78461"/>
        <dbReference type="ChEBI" id="CHEBI:78462"/>
    </reaction>
    <physiologicalReaction direction="left-to-right" evidence="11">
        <dbReference type="Rhea" id="RHEA:41845"/>
    </physiologicalReaction>
</comment>
<dbReference type="Pfam" id="PF00107">
    <property type="entry name" value="ADH_zinc_N"/>
    <property type="match status" value="1"/>
</dbReference>
<dbReference type="InterPro" id="IPR013154">
    <property type="entry name" value="ADH-like_N"/>
</dbReference>
<feature type="region of interest" description="N-terminal hotdog fold" evidence="51">
    <location>
        <begin position="897"/>
        <end position="1022"/>
    </location>
</feature>
<comment type="catalytic activity">
    <reaction evidence="17">
        <text>(3R)-hydroxyoctadecanoyl-[ACP] = (2E)-octadecenoyl-[ACP] + H2O</text>
        <dbReference type="Rhea" id="RHEA:41924"/>
        <dbReference type="Rhea" id="RHEA-COMP:9654"/>
        <dbReference type="Rhea" id="RHEA-COMP:9655"/>
        <dbReference type="ChEBI" id="CHEBI:15377"/>
        <dbReference type="ChEBI" id="CHEBI:78488"/>
        <dbReference type="ChEBI" id="CHEBI:78489"/>
    </reaction>
    <physiologicalReaction direction="left-to-right" evidence="17">
        <dbReference type="Rhea" id="RHEA:41925"/>
    </physiologicalReaction>
</comment>
<evidence type="ECO:0000256" key="19">
    <source>
        <dbReference type="ARBA" id="ARBA00023402"/>
    </source>
</evidence>
<dbReference type="InterPro" id="IPR057326">
    <property type="entry name" value="KR_dom"/>
</dbReference>
<gene>
    <name evidence="55" type="ORF">GCM10023196_026680</name>
</gene>
<dbReference type="InterPro" id="IPR009081">
    <property type="entry name" value="PP-bd_ACP"/>
</dbReference>
<comment type="catalytic activity">
    <reaction evidence="41">
        <text>3-oxotetradecanoyl-[ACP] + NADPH + H(+) = (3R)-hydroxytetradecanoyl-[ACP] + NADP(+)</text>
        <dbReference type="Rhea" id="RHEA:41888"/>
        <dbReference type="Rhea" id="RHEA-COMP:9645"/>
        <dbReference type="Rhea" id="RHEA-COMP:9646"/>
        <dbReference type="ChEBI" id="CHEBI:15378"/>
        <dbReference type="ChEBI" id="CHEBI:57783"/>
        <dbReference type="ChEBI" id="CHEBI:58349"/>
        <dbReference type="ChEBI" id="CHEBI:78473"/>
        <dbReference type="ChEBI" id="CHEBI:78474"/>
    </reaction>
    <physiologicalReaction direction="left-to-right" evidence="41">
        <dbReference type="Rhea" id="RHEA:41889"/>
    </physiologicalReaction>
</comment>
<dbReference type="PROSITE" id="PS52004">
    <property type="entry name" value="KS3_2"/>
    <property type="match status" value="1"/>
</dbReference>
<comment type="catalytic activity">
    <reaction evidence="39">
        <text>holo-[ACP] + acetyl-CoA = acetyl-[ACP] + CoA</text>
        <dbReference type="Rhea" id="RHEA:41788"/>
        <dbReference type="Rhea" id="RHEA-COMP:9621"/>
        <dbReference type="Rhea" id="RHEA-COMP:9685"/>
        <dbReference type="ChEBI" id="CHEBI:57287"/>
        <dbReference type="ChEBI" id="CHEBI:57288"/>
        <dbReference type="ChEBI" id="CHEBI:64479"/>
        <dbReference type="ChEBI" id="CHEBI:78446"/>
        <dbReference type="EC" id="2.3.1.38"/>
    </reaction>
    <physiologicalReaction direction="left-to-right" evidence="39">
        <dbReference type="Rhea" id="RHEA:41789"/>
    </physiologicalReaction>
</comment>
<evidence type="ECO:0000256" key="45">
    <source>
        <dbReference type="ARBA" id="ARBA00049263"/>
    </source>
</evidence>
<proteinExistence type="predicted"/>
<evidence type="ECO:0000256" key="26">
    <source>
        <dbReference type="ARBA" id="ARBA00047500"/>
    </source>
</evidence>
<dbReference type="InterPro" id="IPR016036">
    <property type="entry name" value="Malonyl_transacylase_ACP-bd"/>
</dbReference>
<evidence type="ECO:0000256" key="28">
    <source>
        <dbReference type="ARBA" id="ARBA00047810"/>
    </source>
</evidence>
<protein>
    <submittedName>
        <fullName evidence="55">Type I polyketide synthase</fullName>
    </submittedName>
</protein>
<dbReference type="Gene3D" id="3.40.50.1820">
    <property type="entry name" value="alpha/beta hydrolase"/>
    <property type="match status" value="1"/>
</dbReference>
<dbReference type="Gene3D" id="3.40.50.720">
    <property type="entry name" value="NAD(P)-binding Rossmann-like Domain"/>
    <property type="match status" value="3"/>
</dbReference>
<comment type="catalytic activity">
    <reaction evidence="35">
        <text>(2E)-octenoyl-[ACP] + NADPH + H(+) = octanoyl-[ACP] + NADP(+)</text>
        <dbReference type="Rhea" id="RHEA:41848"/>
        <dbReference type="Rhea" id="RHEA-COMP:9635"/>
        <dbReference type="Rhea" id="RHEA-COMP:9636"/>
        <dbReference type="ChEBI" id="CHEBI:15378"/>
        <dbReference type="ChEBI" id="CHEBI:57783"/>
        <dbReference type="ChEBI" id="CHEBI:58349"/>
        <dbReference type="ChEBI" id="CHEBI:78462"/>
        <dbReference type="ChEBI" id="CHEBI:78463"/>
    </reaction>
    <physiologicalReaction direction="left-to-right" evidence="35">
        <dbReference type="Rhea" id="RHEA:41849"/>
    </physiologicalReaction>
</comment>
<evidence type="ECO:0000256" key="13">
    <source>
        <dbReference type="ARBA" id="ARBA00023373"/>
    </source>
</evidence>
<dbReference type="Gene3D" id="3.40.47.10">
    <property type="match status" value="1"/>
</dbReference>
<dbReference type="Pfam" id="PF00550">
    <property type="entry name" value="PP-binding"/>
    <property type="match status" value="1"/>
</dbReference>
<keyword evidence="56" id="KW-1185">Reference proteome</keyword>
<evidence type="ECO:0000256" key="36">
    <source>
        <dbReference type="ARBA" id="ARBA00048506"/>
    </source>
</evidence>
<comment type="catalytic activity">
    <reaction evidence="40">
        <text>hexadecanoyl-[ACP] + H2O = hexadecanoate + holo-[ACP] + H(+)</text>
        <dbReference type="Rhea" id="RHEA:41932"/>
        <dbReference type="Rhea" id="RHEA-COMP:9652"/>
        <dbReference type="Rhea" id="RHEA-COMP:9685"/>
        <dbReference type="ChEBI" id="CHEBI:7896"/>
        <dbReference type="ChEBI" id="CHEBI:15377"/>
        <dbReference type="ChEBI" id="CHEBI:15378"/>
        <dbReference type="ChEBI" id="CHEBI:64479"/>
        <dbReference type="ChEBI" id="CHEBI:78483"/>
        <dbReference type="EC" id="3.1.2.14"/>
    </reaction>
    <physiologicalReaction direction="left-to-right" evidence="40">
        <dbReference type="Rhea" id="RHEA:41933"/>
    </physiologicalReaction>
</comment>
<dbReference type="SMART" id="SM00823">
    <property type="entry name" value="PKS_PP"/>
    <property type="match status" value="1"/>
</dbReference>
<evidence type="ECO:0000256" key="21">
    <source>
        <dbReference type="ARBA" id="ARBA00047300"/>
    </source>
</evidence>
<dbReference type="SMART" id="SM01294">
    <property type="entry name" value="PKS_PP_betabranch"/>
    <property type="match status" value="1"/>
</dbReference>
<dbReference type="CDD" id="cd00833">
    <property type="entry name" value="PKS"/>
    <property type="match status" value="1"/>
</dbReference>
<comment type="catalytic activity">
    <reaction evidence="21">
        <text>3-oxooctadecanoyl-[ACP] + NADPH + H(+) = (3R)-hydroxyoctadecanoyl-[ACP] + NADP(+)</text>
        <dbReference type="Rhea" id="RHEA:41920"/>
        <dbReference type="Rhea" id="RHEA-COMP:9653"/>
        <dbReference type="Rhea" id="RHEA-COMP:9654"/>
        <dbReference type="ChEBI" id="CHEBI:15378"/>
        <dbReference type="ChEBI" id="CHEBI:57783"/>
        <dbReference type="ChEBI" id="CHEBI:58349"/>
        <dbReference type="ChEBI" id="CHEBI:78487"/>
        <dbReference type="ChEBI" id="CHEBI:78488"/>
    </reaction>
    <physiologicalReaction direction="left-to-right" evidence="21">
        <dbReference type="Rhea" id="RHEA:41921"/>
    </physiologicalReaction>
</comment>
<evidence type="ECO:0000256" key="39">
    <source>
        <dbReference type="ARBA" id="ARBA00048691"/>
    </source>
</evidence>
<comment type="catalytic activity">
    <reaction evidence="42">
        <text>(2E)-octadecenoyl-[ACP] + NADPH + H(+) = octadecanoyl-[ACP] + NADP(+)</text>
        <dbReference type="Rhea" id="RHEA:41928"/>
        <dbReference type="Rhea" id="RHEA-COMP:9655"/>
        <dbReference type="Rhea" id="RHEA-COMP:9656"/>
        <dbReference type="ChEBI" id="CHEBI:15378"/>
        <dbReference type="ChEBI" id="CHEBI:57783"/>
        <dbReference type="ChEBI" id="CHEBI:58349"/>
        <dbReference type="ChEBI" id="CHEBI:78489"/>
        <dbReference type="ChEBI" id="CHEBI:78495"/>
    </reaction>
    <physiologicalReaction direction="left-to-right" evidence="42">
        <dbReference type="Rhea" id="RHEA:41929"/>
    </physiologicalReaction>
</comment>
<evidence type="ECO:0000256" key="24">
    <source>
        <dbReference type="ARBA" id="ARBA00047440"/>
    </source>
</evidence>
<dbReference type="SUPFAM" id="SSF51735">
    <property type="entry name" value="NAD(P)-binding Rossmann-fold domains"/>
    <property type="match status" value="3"/>
</dbReference>
<evidence type="ECO:0000256" key="14">
    <source>
        <dbReference type="ARBA" id="ARBA00023388"/>
    </source>
</evidence>
<dbReference type="InterPro" id="IPR020807">
    <property type="entry name" value="PKS_DH"/>
</dbReference>
<evidence type="ECO:0000256" key="41">
    <source>
        <dbReference type="ARBA" id="ARBA00048935"/>
    </source>
</evidence>
<comment type="catalytic activity">
    <reaction evidence="36">
        <text>a fatty acyl-[ACP] + malonyl-[ACP] + H(+) = a 3-oxoacyl-[ACP] + holo-[ACP] + CO2</text>
        <dbReference type="Rhea" id="RHEA:22836"/>
        <dbReference type="Rhea" id="RHEA-COMP:9623"/>
        <dbReference type="Rhea" id="RHEA-COMP:9685"/>
        <dbReference type="Rhea" id="RHEA-COMP:9916"/>
        <dbReference type="Rhea" id="RHEA-COMP:14125"/>
        <dbReference type="ChEBI" id="CHEBI:15378"/>
        <dbReference type="ChEBI" id="CHEBI:16526"/>
        <dbReference type="ChEBI" id="CHEBI:64479"/>
        <dbReference type="ChEBI" id="CHEBI:78449"/>
        <dbReference type="ChEBI" id="CHEBI:78776"/>
        <dbReference type="ChEBI" id="CHEBI:138651"/>
        <dbReference type="EC" id="2.3.1.41"/>
    </reaction>
    <physiologicalReaction direction="left-to-right" evidence="36">
        <dbReference type="Rhea" id="RHEA:22837"/>
    </physiologicalReaction>
</comment>
<dbReference type="InterPro" id="IPR049552">
    <property type="entry name" value="PKS_DH_N"/>
</dbReference>
<accession>A0ABP8U810</accession>
<comment type="catalytic activity">
    <reaction evidence="14">
        <text>(3R)-hydroxydecanoyl-[ACP] = (2E)-decenoyl-[ACP] + H2O</text>
        <dbReference type="Rhea" id="RHEA:41860"/>
        <dbReference type="Rhea" id="RHEA-COMP:9638"/>
        <dbReference type="Rhea" id="RHEA-COMP:9639"/>
        <dbReference type="ChEBI" id="CHEBI:15377"/>
        <dbReference type="ChEBI" id="CHEBI:78466"/>
        <dbReference type="ChEBI" id="CHEBI:78467"/>
    </reaction>
    <physiologicalReaction direction="left-to-right" evidence="14">
        <dbReference type="Rhea" id="RHEA:41861"/>
    </physiologicalReaction>
</comment>
<evidence type="ECO:0000256" key="4">
    <source>
        <dbReference type="ARBA" id="ARBA00022679"/>
    </source>
</evidence>
<dbReference type="InterPro" id="IPR014043">
    <property type="entry name" value="Acyl_transferase_dom"/>
</dbReference>
<comment type="catalytic activity">
    <reaction evidence="48">
        <text>butanoyl-[ACP] + malonyl-[ACP] + H(+) = 3-oxohexanoyl-[ACP] + holo-[ACP] + CO2</text>
        <dbReference type="Rhea" id="RHEA:41820"/>
        <dbReference type="Rhea" id="RHEA-COMP:9623"/>
        <dbReference type="Rhea" id="RHEA-COMP:9628"/>
        <dbReference type="Rhea" id="RHEA-COMP:9629"/>
        <dbReference type="Rhea" id="RHEA-COMP:9685"/>
        <dbReference type="ChEBI" id="CHEBI:15378"/>
        <dbReference type="ChEBI" id="CHEBI:16526"/>
        <dbReference type="ChEBI" id="CHEBI:64479"/>
        <dbReference type="ChEBI" id="CHEBI:78449"/>
        <dbReference type="ChEBI" id="CHEBI:78454"/>
        <dbReference type="ChEBI" id="CHEBI:78456"/>
    </reaction>
    <physiologicalReaction direction="left-to-right" evidence="48">
        <dbReference type="Rhea" id="RHEA:41821"/>
    </physiologicalReaction>
</comment>
<dbReference type="Gene3D" id="3.10.129.110">
    <property type="entry name" value="Polyketide synthase dehydratase"/>
    <property type="match status" value="1"/>
</dbReference>
<feature type="domain" description="Ketosynthase family 3 (KS3)" evidence="53">
    <location>
        <begin position="8"/>
        <end position="431"/>
    </location>
</feature>
<comment type="catalytic activity">
    <reaction evidence="45">
        <text>3-oxododecanoyl-[ACP] + NADPH + H(+) = (3R)-hydroxydodecanoyl-[ACP] + NADP(+)</text>
        <dbReference type="Rhea" id="RHEA:41872"/>
        <dbReference type="Rhea" id="RHEA-COMP:9641"/>
        <dbReference type="Rhea" id="RHEA-COMP:9642"/>
        <dbReference type="ChEBI" id="CHEBI:15378"/>
        <dbReference type="ChEBI" id="CHEBI:57783"/>
        <dbReference type="ChEBI" id="CHEBI:58349"/>
        <dbReference type="ChEBI" id="CHEBI:78469"/>
        <dbReference type="ChEBI" id="CHEBI:78470"/>
    </reaction>
    <physiologicalReaction direction="left-to-right" evidence="45">
        <dbReference type="Rhea" id="RHEA:41873"/>
    </physiologicalReaction>
</comment>
<evidence type="ECO:0000256" key="43">
    <source>
        <dbReference type="ARBA" id="ARBA00049109"/>
    </source>
</evidence>
<evidence type="ECO:0000256" key="2">
    <source>
        <dbReference type="ARBA" id="ARBA00022450"/>
    </source>
</evidence>
<keyword evidence="10" id="KW-0012">Acyltransferase</keyword>
<dbReference type="InterPro" id="IPR032821">
    <property type="entry name" value="PKS_assoc"/>
</dbReference>
<feature type="domain" description="PKS/mFAS DH" evidence="54">
    <location>
        <begin position="897"/>
        <end position="1184"/>
    </location>
</feature>
<evidence type="ECO:0000256" key="15">
    <source>
        <dbReference type="ARBA" id="ARBA00023394"/>
    </source>
</evidence>
<evidence type="ECO:0000256" key="46">
    <source>
        <dbReference type="ARBA" id="ARBA00049414"/>
    </source>
</evidence>
<organism evidence="55 56">
    <name type="scientific">Actinoallomurus vinaceus</name>
    <dbReference type="NCBI Taxonomy" id="1080074"/>
    <lineage>
        <taxon>Bacteria</taxon>
        <taxon>Bacillati</taxon>
        <taxon>Actinomycetota</taxon>
        <taxon>Actinomycetes</taxon>
        <taxon>Streptosporangiales</taxon>
        <taxon>Thermomonosporaceae</taxon>
        <taxon>Actinoallomurus</taxon>
    </lineage>
</organism>
<comment type="catalytic activity">
    <reaction evidence="47">
        <text>3-oxooctanoyl-[ACP] + NADPH + H(+) = (3R)-hydroxyoctanoyl-[ACP] + NADP(+)</text>
        <dbReference type="Rhea" id="RHEA:41840"/>
        <dbReference type="Rhea" id="RHEA-COMP:9633"/>
        <dbReference type="Rhea" id="RHEA-COMP:9634"/>
        <dbReference type="ChEBI" id="CHEBI:15378"/>
        <dbReference type="ChEBI" id="CHEBI:57783"/>
        <dbReference type="ChEBI" id="CHEBI:58349"/>
        <dbReference type="ChEBI" id="CHEBI:78460"/>
        <dbReference type="ChEBI" id="CHEBI:78461"/>
    </reaction>
    <physiologicalReaction direction="left-to-right" evidence="47">
        <dbReference type="Rhea" id="RHEA:41841"/>
    </physiologicalReaction>
</comment>
<evidence type="ECO:0000256" key="29">
    <source>
        <dbReference type="ARBA" id="ARBA00047897"/>
    </source>
</evidence>
<evidence type="ECO:0000256" key="38">
    <source>
        <dbReference type="ARBA" id="ARBA00048650"/>
    </source>
</evidence>
<dbReference type="InterPro" id="IPR001227">
    <property type="entry name" value="Ac_transferase_dom_sf"/>
</dbReference>
<dbReference type="SUPFAM" id="SSF50129">
    <property type="entry name" value="GroES-like"/>
    <property type="match status" value="1"/>
</dbReference>
<dbReference type="SMART" id="SM00824">
    <property type="entry name" value="PKS_TE"/>
    <property type="match status" value="1"/>
</dbReference>
<dbReference type="PROSITE" id="PS50075">
    <property type="entry name" value="CARRIER"/>
    <property type="match status" value="1"/>
</dbReference>
<evidence type="ECO:0000256" key="6">
    <source>
        <dbReference type="ARBA" id="ARBA00022857"/>
    </source>
</evidence>
<comment type="catalytic activity">
    <reaction evidence="24">
        <text>3-oxodecanoyl-[ACP] + NADPH + H(+) = (3R)-hydroxydecanoyl-[ACP] + NADP(+)</text>
        <dbReference type="Rhea" id="RHEA:41856"/>
        <dbReference type="Rhea" id="RHEA-COMP:9637"/>
        <dbReference type="Rhea" id="RHEA-COMP:9638"/>
        <dbReference type="ChEBI" id="CHEBI:15378"/>
        <dbReference type="ChEBI" id="CHEBI:57783"/>
        <dbReference type="ChEBI" id="CHEBI:58349"/>
        <dbReference type="ChEBI" id="CHEBI:78464"/>
        <dbReference type="ChEBI" id="CHEBI:78466"/>
    </reaction>
    <physiologicalReaction direction="left-to-right" evidence="24">
        <dbReference type="Rhea" id="RHEA:41857"/>
    </physiologicalReaction>
</comment>
<dbReference type="SMART" id="SM00825">
    <property type="entry name" value="PKS_KS"/>
    <property type="match status" value="1"/>
</dbReference>
<comment type="catalytic activity">
    <reaction evidence="15">
        <text>a (3R)-hydroxyacyl-[ACP] = a (2E)-enoyl-[ACP] + H2O</text>
        <dbReference type="Rhea" id="RHEA:13097"/>
        <dbReference type="Rhea" id="RHEA-COMP:9925"/>
        <dbReference type="Rhea" id="RHEA-COMP:9945"/>
        <dbReference type="ChEBI" id="CHEBI:15377"/>
        <dbReference type="ChEBI" id="CHEBI:78784"/>
        <dbReference type="ChEBI" id="CHEBI:78827"/>
        <dbReference type="EC" id="4.2.1.59"/>
    </reaction>
    <physiologicalReaction direction="left-to-right" evidence="15">
        <dbReference type="Rhea" id="RHEA:13098"/>
    </physiologicalReaction>
</comment>
<dbReference type="InterPro" id="IPR016035">
    <property type="entry name" value="Acyl_Trfase/lysoPLipase"/>
</dbReference>
<evidence type="ECO:0000256" key="33">
    <source>
        <dbReference type="ARBA" id="ARBA00048281"/>
    </source>
</evidence>
<evidence type="ECO:0000259" key="53">
    <source>
        <dbReference type="PROSITE" id="PS52004"/>
    </source>
</evidence>
<dbReference type="Pfam" id="PF00109">
    <property type="entry name" value="ketoacyl-synt"/>
    <property type="match status" value="1"/>
</dbReference>
<comment type="catalytic activity">
    <reaction evidence="32">
        <text>hexadecanoyl-[ACP] + malonyl-[ACP] + H(+) = 3-oxooctadecanoyl-[ACP] + holo-[ACP] + CO2</text>
        <dbReference type="Rhea" id="RHEA:41916"/>
        <dbReference type="Rhea" id="RHEA-COMP:9623"/>
        <dbReference type="Rhea" id="RHEA-COMP:9652"/>
        <dbReference type="Rhea" id="RHEA-COMP:9653"/>
        <dbReference type="Rhea" id="RHEA-COMP:9685"/>
        <dbReference type="ChEBI" id="CHEBI:15378"/>
        <dbReference type="ChEBI" id="CHEBI:16526"/>
        <dbReference type="ChEBI" id="CHEBI:64479"/>
        <dbReference type="ChEBI" id="CHEBI:78449"/>
        <dbReference type="ChEBI" id="CHEBI:78483"/>
        <dbReference type="ChEBI" id="CHEBI:78487"/>
    </reaction>
    <physiologicalReaction direction="left-to-right" evidence="32">
        <dbReference type="Rhea" id="RHEA:41917"/>
    </physiologicalReaction>
</comment>
<evidence type="ECO:0000256" key="40">
    <source>
        <dbReference type="ARBA" id="ARBA00048704"/>
    </source>
</evidence>
<evidence type="ECO:0000256" key="5">
    <source>
        <dbReference type="ARBA" id="ARBA00022799"/>
    </source>
</evidence>
<dbReference type="InterPro" id="IPR049551">
    <property type="entry name" value="PKS_DH_C"/>
</dbReference>
<evidence type="ECO:0000256" key="37">
    <source>
        <dbReference type="ARBA" id="ARBA00048571"/>
    </source>
</evidence>
<comment type="catalytic activity">
    <reaction evidence="38">
        <text>a 2,3-saturated acyl-[ACP] + NADP(+) = a (2E)-enoyl-[ACP] + NADPH + H(+)</text>
        <dbReference type="Rhea" id="RHEA:22564"/>
        <dbReference type="Rhea" id="RHEA-COMP:9925"/>
        <dbReference type="Rhea" id="RHEA-COMP:9926"/>
        <dbReference type="ChEBI" id="CHEBI:15378"/>
        <dbReference type="ChEBI" id="CHEBI:57783"/>
        <dbReference type="ChEBI" id="CHEBI:58349"/>
        <dbReference type="ChEBI" id="CHEBI:78784"/>
        <dbReference type="ChEBI" id="CHEBI:78785"/>
        <dbReference type="EC" id="1.3.1.39"/>
    </reaction>
    <physiologicalReaction direction="right-to-left" evidence="38">
        <dbReference type="Rhea" id="RHEA:22566"/>
    </physiologicalReaction>
</comment>
<evidence type="ECO:0000256" key="11">
    <source>
        <dbReference type="ARBA" id="ARBA00023332"/>
    </source>
</evidence>
<comment type="catalytic activity">
    <reaction evidence="13">
        <text>(3R)-hydroxyhexanoyl-[ACP] = (2E)-hexenoyl-[ACP] + H2O</text>
        <dbReference type="Rhea" id="RHEA:41828"/>
        <dbReference type="Rhea" id="RHEA-COMP:9630"/>
        <dbReference type="Rhea" id="RHEA-COMP:9631"/>
        <dbReference type="ChEBI" id="CHEBI:15377"/>
        <dbReference type="ChEBI" id="CHEBI:78457"/>
        <dbReference type="ChEBI" id="CHEBI:78458"/>
    </reaction>
    <physiologicalReaction direction="left-to-right" evidence="13">
        <dbReference type="Rhea" id="RHEA:41829"/>
    </physiologicalReaction>
</comment>
<dbReference type="SMART" id="SM00829">
    <property type="entry name" value="PKS_ER"/>
    <property type="match status" value="1"/>
</dbReference>
<dbReference type="SMART" id="SM00822">
    <property type="entry name" value="PKS_KR"/>
    <property type="match status" value="1"/>
</dbReference>
<evidence type="ECO:0000256" key="16">
    <source>
        <dbReference type="ARBA" id="ARBA00023398"/>
    </source>
</evidence>
<evidence type="ECO:0000256" key="18">
    <source>
        <dbReference type="ARBA" id="ARBA00023401"/>
    </source>
</evidence>
<dbReference type="Pfam" id="PF02801">
    <property type="entry name" value="Ketoacyl-synt_C"/>
    <property type="match status" value="1"/>
</dbReference>
<keyword evidence="4" id="KW-0808">Transferase</keyword>
<comment type="catalytic activity">
    <reaction evidence="33">
        <text>(2E)-dodecenoyl-[ACP] + NADPH + H(+) = dodecanoyl-[ACP] + NADP(+)</text>
        <dbReference type="Rhea" id="RHEA:41880"/>
        <dbReference type="Rhea" id="RHEA-COMP:9643"/>
        <dbReference type="Rhea" id="RHEA-COMP:9644"/>
        <dbReference type="ChEBI" id="CHEBI:15378"/>
        <dbReference type="ChEBI" id="CHEBI:57783"/>
        <dbReference type="ChEBI" id="CHEBI:58349"/>
        <dbReference type="ChEBI" id="CHEBI:65264"/>
        <dbReference type="ChEBI" id="CHEBI:78472"/>
    </reaction>
    <physiologicalReaction direction="left-to-right" evidence="33">
        <dbReference type="Rhea" id="RHEA:41881"/>
    </physiologicalReaction>
</comment>
<dbReference type="PANTHER" id="PTHR43775:SF37">
    <property type="entry name" value="SI:DKEY-61P9.11"/>
    <property type="match status" value="1"/>
</dbReference>
<dbReference type="InterPro" id="IPR020843">
    <property type="entry name" value="ER"/>
</dbReference>
<evidence type="ECO:0000256" key="22">
    <source>
        <dbReference type="ARBA" id="ARBA00047394"/>
    </source>
</evidence>
<evidence type="ECO:0000256" key="1">
    <source>
        <dbReference type="ARBA" id="ARBA00005189"/>
    </source>
</evidence>
<comment type="catalytic activity">
    <reaction evidence="43">
        <text>decanoyl-[ACP] + malonyl-[ACP] + H(+) = 3-oxododecanoyl-[ACP] + holo-[ACP] + CO2</text>
        <dbReference type="Rhea" id="RHEA:41868"/>
        <dbReference type="Rhea" id="RHEA-COMP:9623"/>
        <dbReference type="Rhea" id="RHEA-COMP:9640"/>
        <dbReference type="Rhea" id="RHEA-COMP:9641"/>
        <dbReference type="Rhea" id="RHEA-COMP:9685"/>
        <dbReference type="ChEBI" id="CHEBI:15378"/>
        <dbReference type="ChEBI" id="CHEBI:16526"/>
        <dbReference type="ChEBI" id="CHEBI:64479"/>
        <dbReference type="ChEBI" id="CHEBI:78449"/>
        <dbReference type="ChEBI" id="CHEBI:78468"/>
        <dbReference type="ChEBI" id="CHEBI:78469"/>
    </reaction>
    <physiologicalReaction direction="left-to-right" evidence="43">
        <dbReference type="Rhea" id="RHEA:41869"/>
    </physiologicalReaction>
</comment>
<evidence type="ECO:0000256" key="23">
    <source>
        <dbReference type="ARBA" id="ARBA00047400"/>
    </source>
</evidence>
<feature type="active site" description="Proton acceptor; for dehydratase activity" evidence="51">
    <location>
        <position position="930"/>
    </location>
</feature>
<evidence type="ECO:0000256" key="31">
    <source>
        <dbReference type="ARBA" id="ARBA00047961"/>
    </source>
</evidence>
<dbReference type="Pfam" id="PF08240">
    <property type="entry name" value="ADH_N"/>
    <property type="match status" value="1"/>
</dbReference>
<dbReference type="Gene3D" id="3.30.70.3290">
    <property type="match status" value="1"/>
</dbReference>
<comment type="catalytic activity">
    <reaction evidence="31">
        <text>acetyl-[ACP] + malonyl-[ACP] + H(+) = 3-oxobutanoyl-[ACP] + holo-[ACP] + CO2</text>
        <dbReference type="Rhea" id="RHEA:41800"/>
        <dbReference type="Rhea" id="RHEA-COMP:9621"/>
        <dbReference type="Rhea" id="RHEA-COMP:9623"/>
        <dbReference type="Rhea" id="RHEA-COMP:9625"/>
        <dbReference type="Rhea" id="RHEA-COMP:9685"/>
        <dbReference type="ChEBI" id="CHEBI:15378"/>
        <dbReference type="ChEBI" id="CHEBI:16526"/>
        <dbReference type="ChEBI" id="CHEBI:64479"/>
        <dbReference type="ChEBI" id="CHEBI:78446"/>
        <dbReference type="ChEBI" id="CHEBI:78449"/>
        <dbReference type="ChEBI" id="CHEBI:78450"/>
    </reaction>
    <physiologicalReaction direction="left-to-right" evidence="31">
        <dbReference type="Rhea" id="RHEA:41801"/>
    </physiologicalReaction>
</comment>
<dbReference type="InterPro" id="IPR036736">
    <property type="entry name" value="ACP-like_sf"/>
</dbReference>
<evidence type="ECO:0000256" key="10">
    <source>
        <dbReference type="ARBA" id="ARBA00023315"/>
    </source>
</evidence>
<comment type="catalytic activity">
    <reaction evidence="27">
        <text>dodecanoyl-[ACP] + malonyl-[ACP] + H(+) = 3-oxotetradecanoyl-[ACP] + holo-[ACP] + CO2</text>
        <dbReference type="Rhea" id="RHEA:41884"/>
        <dbReference type="Rhea" id="RHEA-COMP:9623"/>
        <dbReference type="Rhea" id="RHEA-COMP:9644"/>
        <dbReference type="Rhea" id="RHEA-COMP:9645"/>
        <dbReference type="Rhea" id="RHEA-COMP:9685"/>
        <dbReference type="ChEBI" id="CHEBI:15378"/>
        <dbReference type="ChEBI" id="CHEBI:16526"/>
        <dbReference type="ChEBI" id="CHEBI:64479"/>
        <dbReference type="ChEBI" id="CHEBI:65264"/>
        <dbReference type="ChEBI" id="CHEBI:78449"/>
        <dbReference type="ChEBI" id="CHEBI:78473"/>
    </reaction>
    <physiologicalReaction direction="left-to-right" evidence="27">
        <dbReference type="Rhea" id="RHEA:41885"/>
    </physiologicalReaction>
</comment>
<dbReference type="InterPro" id="IPR020806">
    <property type="entry name" value="PKS_PP-bd"/>
</dbReference>
<sequence length="2349" mass="250743">MDGKRQLDEPVAVIGMACRMPGEVDSPDDLWRLLIEKRDPVREGPFDRWDIDAFYDPDRETPGRSNTRWAATLDDIAGFDAAFFGISPAEAASMDPQHRLLLEASWEALEYAGMPPRDVTGTQGGVFVGIWSQDNSVRLGAHYDKIDAYAGTIGNVHSTAAGRVSYVLGLHGPCVAVDTACSSSLVATHLAVQSLRTGESDFALAGGVNVMLSPEFMLSGTRWGMFSPTGRCHAFDARADGLVRSEGVGVVVLKRLADARRDGDRVLAVIRGSAINQDGRSQGLVHPSEDAQRMVYAAAVEQAGIDPGLVGLVETHGPGTPVGDPIEFRALSPIYGNGTGRCALGSVKSNIGHLESASGIAGLIKAVLAVQHGVIPPNLHFQRWNPKISPDGTRFFVPTEPSPWPVEAPTRLAAVSSFGFSGTNAHIVLEEYTDGPVATEPRTDSPPRPALVPLSATAPEMLGTAAARLSRWLTGARDRVGLDDVVHTLAARRSHHRARTAVVADSVDELIDRLDRLAEGDEEDSLTGTVRDAAGVGAVWVFSGQGSQWAGMGRRLLDEEPVFAATIAELEPLIAAEAGFSVTDTLRAPTVVTEIDRVQVTLFAAQVALAAVWRSLGLRPAAVLGHSMGEVSAAVVCGALSMEDGVRVSCRRAAQLVPLAGTGAMASVDLPHRQVEEELRQVPGVTVAVISAPSATVVAGDPEPVRHLVERWQERGLTARFVAADVAAHGPHLDPYAPRLVDALSDIRPERPDVPVYSTVTEDPRETVAFDGAYWADNLRKPVRFANAVRAAAEDGHTVFVEVSVHPIVGHAMRETLQEIDADAIVAHTIRRDNDDLRTITGQLARLYCAGVPLDFGRYAAGSLVEAPATTWNRIRHWIDLPLPHPARQAAGEEIRPPLLGAHTAVPEPGRRHVWQVDVGTGALAWLADHQVEGVTVLPGAAYCETALAAGTEFFDCAAEHVQLSDVRFVRLLPLDEHTTLYTSLTPRGEDTAVVEMLTKGDGEDEWITHATAELRRLPRTARPEPVDLTALRAAYEERIEVDDRYAGLRADGYHHGRAFAGVESLHRAADGGTLARVGVPPAARALAGPVRLHPVLFDACLQTLLISAVAATGSAGSRLLFPVGVGSLRVLAPGRTAAYCQTTPAVVSEEGATGTLRLLAEDGSVVAEAADVRFAPMEGPASASRHERLFHEIRWRPLPLDRPATTRGSWLVLGDGDDPLPTALHAELAAAGAAATLLNATAPWAAVRRTSASVTDVVVLPSPMASADPEIGDRCRDEVMRVVELAGLLSEAGAPRLWIVTQGAQRVTGDEAPALVHGGLRGVARVAMCEYPGLRTTLVDVEPGTGAVGDLVAELFAGGSDDEIAWRGGRRWAARLVNAPVSDGTWRTRPRRTRRYGRDRISLDIARPGDLDTIGAVARPRREPAQGEVEIETRAVGLNFADVMHMLDLFPDLHGTSGRLGLECAGVIARVGPGVDDLRIGDRVMAFHDGTADTFVTLPAETVVPVPDGMTDVQAAGVPAAHLTAWYALTRVGRLTAGERILIHAGTGGVGLAAIAIARSLGAEVLATAGSERKREYLRELGVEHVMDSRSLDFAAQTLAATGGEGVDVVLNSLSGPALFAGLDVLNIGGRFIEIGKRDIYANAKLGLLALRRNITVTAVDLALLGRERRPLIRELLTELREEFTAGRLAPPACTEFAFTEAATALRHMAAAKHIGKLVLTVPRQGEADVALPPGGRPVVRRGTSYVVTGGLGGLGLELARWLAGQGAGRIVLGGRSAPSETAAAALAGIRAGGTQVEVVRGDIAEPGVAERLVAAATADGRTLSGVLHAAAVLDDGALSNLDAERFDRVWRPKVTGAWRLHEATAGLPLDWFVLFSSVASLLGSPGQGNYAAANDWLDSFARWRRSRGLPAQAINWGVWGEAGRATELGHRGYAAFSTAEGLRSLAELIDHERTNAGVFVHDPEHWFHAAPSAADSAFFAEMPIRQATESGVIGDDGITARLRAAPPEERSRIALSHLGTCTRVILGLSSASIDSTTVLSDLGFDSLTALQLRNRLEVDLRVKLPATLVWTHPTAGELVGQLLEHLDLEVRDVPPAGKGDATGRWFRTFAPRREATTRLYCFPHAGGSASTYLPWTDLLPGHVESHAVQLPGREDRAEEEPRTDLFALADELASMIAANPDARPFAFFGHSGGSLLAFETARALWHGHGIAPVTLGLSAMPAPDGPGMDELSERLFREESPEALEALAFIPPEIRREPALLERARRALTYDYALYRAWRFKPASGPLGCRIVVFAGDDDPLCRPEHLEGWAEQTTGSVTTHVYPGDHFYLRNHLPEMIGRLTKSFEA</sequence>
<dbReference type="InterPro" id="IPR014031">
    <property type="entry name" value="Ketoacyl_synth_C"/>
</dbReference>
<comment type="catalytic activity">
    <reaction evidence="18">
        <text>(3R)-hydroxyhexadecanoyl-[ACP] = (2E)-hexadecenoyl-[ACP] + H2O</text>
        <dbReference type="Rhea" id="RHEA:41908"/>
        <dbReference type="Rhea" id="RHEA-COMP:9650"/>
        <dbReference type="Rhea" id="RHEA-COMP:9651"/>
        <dbReference type="ChEBI" id="CHEBI:15377"/>
        <dbReference type="ChEBI" id="CHEBI:78480"/>
        <dbReference type="ChEBI" id="CHEBI:78481"/>
    </reaction>
    <physiologicalReaction direction="left-to-right" evidence="18">
        <dbReference type="Rhea" id="RHEA:41909"/>
    </physiologicalReaction>
</comment>
<feature type="region of interest" description="C-terminal hotdog fold" evidence="51">
    <location>
        <begin position="1037"/>
        <end position="1184"/>
    </location>
</feature>
<evidence type="ECO:0000259" key="54">
    <source>
        <dbReference type="PROSITE" id="PS52019"/>
    </source>
</evidence>
<dbReference type="InterPro" id="IPR013149">
    <property type="entry name" value="ADH-like_C"/>
</dbReference>
<feature type="domain" description="Carrier" evidence="52">
    <location>
        <begin position="2014"/>
        <end position="2088"/>
    </location>
</feature>
<evidence type="ECO:0000256" key="7">
    <source>
        <dbReference type="ARBA" id="ARBA00022898"/>
    </source>
</evidence>
<evidence type="ECO:0000256" key="27">
    <source>
        <dbReference type="ARBA" id="ARBA00047578"/>
    </source>
</evidence>
<dbReference type="Gene3D" id="3.90.180.10">
    <property type="entry name" value="Medium-chain alcohol dehydrogenases, catalytic domain"/>
    <property type="match status" value="1"/>
</dbReference>
<evidence type="ECO:0000256" key="47">
    <source>
        <dbReference type="ARBA" id="ARBA00049422"/>
    </source>
</evidence>
<comment type="catalytic activity">
    <reaction evidence="22">
        <text>hexanoyl-[ACP] + malonyl-[ACP] + H(+) = 3-oxooctanoyl-[ACP] + holo-[ACP] + CO2</text>
        <dbReference type="Rhea" id="RHEA:41836"/>
        <dbReference type="Rhea" id="RHEA-COMP:9623"/>
        <dbReference type="Rhea" id="RHEA-COMP:9632"/>
        <dbReference type="Rhea" id="RHEA-COMP:9633"/>
        <dbReference type="Rhea" id="RHEA-COMP:9685"/>
        <dbReference type="ChEBI" id="CHEBI:15378"/>
        <dbReference type="ChEBI" id="CHEBI:16526"/>
        <dbReference type="ChEBI" id="CHEBI:64479"/>
        <dbReference type="ChEBI" id="CHEBI:78449"/>
        <dbReference type="ChEBI" id="CHEBI:78459"/>
        <dbReference type="ChEBI" id="CHEBI:78460"/>
    </reaction>
    <physiologicalReaction direction="left-to-right" evidence="22">
        <dbReference type="Rhea" id="RHEA:41837"/>
    </physiologicalReaction>
</comment>
<dbReference type="Pfam" id="PF00975">
    <property type="entry name" value="Thioesterase"/>
    <property type="match status" value="1"/>
</dbReference>
<evidence type="ECO:0000313" key="55">
    <source>
        <dbReference type="EMBL" id="GAA4624848.1"/>
    </source>
</evidence>
<evidence type="ECO:0000256" key="32">
    <source>
        <dbReference type="ARBA" id="ARBA00048051"/>
    </source>
</evidence>
<dbReference type="InterPro" id="IPR006162">
    <property type="entry name" value="Ppantetheine_attach_site"/>
</dbReference>
<dbReference type="RefSeq" id="WP_345431046.1">
    <property type="nucleotide sequence ID" value="NZ_BAABHK010000003.1"/>
</dbReference>
<comment type="catalytic activity">
    <reaction evidence="23">
        <text>a (3R)-hydroxyacyl-[ACP] + NADP(+) = a 3-oxoacyl-[ACP] + NADPH + H(+)</text>
        <dbReference type="Rhea" id="RHEA:17397"/>
        <dbReference type="Rhea" id="RHEA-COMP:9916"/>
        <dbReference type="Rhea" id="RHEA-COMP:9945"/>
        <dbReference type="ChEBI" id="CHEBI:15378"/>
        <dbReference type="ChEBI" id="CHEBI:57783"/>
        <dbReference type="ChEBI" id="CHEBI:58349"/>
        <dbReference type="ChEBI" id="CHEBI:78776"/>
        <dbReference type="ChEBI" id="CHEBI:78827"/>
        <dbReference type="EC" id="1.1.1.100"/>
    </reaction>
    <physiologicalReaction direction="right-to-left" evidence="23">
        <dbReference type="Rhea" id="RHEA:17399"/>
    </physiologicalReaction>
</comment>
<comment type="catalytic activity">
    <reaction evidence="28">
        <text>(2E)-hexadecenoyl-[ACP] + NADPH + H(+) = hexadecanoyl-[ACP] + NADP(+)</text>
        <dbReference type="Rhea" id="RHEA:41912"/>
        <dbReference type="Rhea" id="RHEA-COMP:9651"/>
        <dbReference type="Rhea" id="RHEA-COMP:9652"/>
        <dbReference type="ChEBI" id="CHEBI:15378"/>
        <dbReference type="ChEBI" id="CHEBI:57783"/>
        <dbReference type="ChEBI" id="CHEBI:58349"/>
        <dbReference type="ChEBI" id="CHEBI:78481"/>
        <dbReference type="ChEBI" id="CHEBI:78483"/>
    </reaction>
    <physiologicalReaction direction="left-to-right" evidence="28">
        <dbReference type="Rhea" id="RHEA:41913"/>
    </physiologicalReaction>
</comment>
<keyword evidence="8" id="KW-0456">Lyase</keyword>
<dbReference type="InterPro" id="IPR036291">
    <property type="entry name" value="NAD(P)-bd_dom_sf"/>
</dbReference>
<dbReference type="SMART" id="SM00827">
    <property type="entry name" value="PKS_AT"/>
    <property type="match status" value="1"/>
</dbReference>
<dbReference type="Pfam" id="PF00698">
    <property type="entry name" value="Acyl_transf_1"/>
    <property type="match status" value="1"/>
</dbReference>
<evidence type="ECO:0000256" key="51">
    <source>
        <dbReference type="PROSITE-ProRule" id="PRU01363"/>
    </source>
</evidence>